<organism evidence="2 3">
    <name type="scientific">Methylomonas rapida</name>
    <dbReference type="NCBI Taxonomy" id="2963939"/>
    <lineage>
        <taxon>Bacteria</taxon>
        <taxon>Pseudomonadati</taxon>
        <taxon>Pseudomonadota</taxon>
        <taxon>Gammaproteobacteria</taxon>
        <taxon>Methylococcales</taxon>
        <taxon>Methylococcaceae</taxon>
        <taxon>Methylomonas</taxon>
    </lineage>
</organism>
<dbReference type="Proteomes" id="UP001162780">
    <property type="component" value="Chromosome"/>
</dbReference>
<accession>A0ABY7GKU9</accession>
<keyword evidence="3" id="KW-1185">Reference proteome</keyword>
<proteinExistence type="predicted"/>
<reference evidence="2" key="1">
    <citation type="submission" date="2022-11" db="EMBL/GenBank/DDBJ databases">
        <title>Methylomonas rapida sp. nov., Carotenoid-Producing Obligate Methanotrophs with High Growth Characteristics and Biotechnological Potential.</title>
        <authorList>
            <person name="Tikhonova E.N."/>
            <person name="Suleimanov R.Z."/>
            <person name="Miroshnikov K."/>
            <person name="Oshkin I.Y."/>
            <person name="Belova S.E."/>
            <person name="Danilova O.V."/>
            <person name="Ashikhmin A."/>
            <person name="Konopkin A."/>
            <person name="But S.Y."/>
            <person name="Khmelenina V.N."/>
            <person name="Kuznetsov N."/>
            <person name="Pimenov N.V."/>
            <person name="Dedysh S.N."/>
        </authorList>
    </citation>
    <scope>NUCLEOTIDE SEQUENCE</scope>
    <source>
        <strain evidence="2">MP1</strain>
    </source>
</reference>
<feature type="transmembrane region" description="Helical" evidence="1">
    <location>
        <begin position="20"/>
        <end position="44"/>
    </location>
</feature>
<keyword evidence="1" id="KW-0472">Membrane</keyword>
<name>A0ABY7GKU9_9GAMM</name>
<evidence type="ECO:0000313" key="2">
    <source>
        <dbReference type="EMBL" id="WAR45117.1"/>
    </source>
</evidence>
<evidence type="ECO:0000313" key="3">
    <source>
        <dbReference type="Proteomes" id="UP001162780"/>
    </source>
</evidence>
<feature type="transmembrane region" description="Helical" evidence="1">
    <location>
        <begin position="56"/>
        <end position="77"/>
    </location>
</feature>
<evidence type="ECO:0000256" key="1">
    <source>
        <dbReference type="SAM" id="Phobius"/>
    </source>
</evidence>
<dbReference type="EMBL" id="CP113517">
    <property type="protein sequence ID" value="WAR45117.1"/>
    <property type="molecule type" value="Genomic_DNA"/>
</dbReference>
<dbReference type="RefSeq" id="WP_255190084.1">
    <property type="nucleotide sequence ID" value="NZ_CP113517.1"/>
</dbReference>
<keyword evidence="1" id="KW-1133">Transmembrane helix</keyword>
<sequence length="80" mass="8580">MSARTLPELLEPAIDMPRLFRIVLSVCLGFFLAAVIGYALVMLLSPNKHDLPVEAAMTAIFVCGPIGAIVAVILVPFRGK</sequence>
<protein>
    <submittedName>
        <fullName evidence="2">Uncharacterized protein</fullName>
    </submittedName>
</protein>
<keyword evidence="1" id="KW-0812">Transmembrane</keyword>
<gene>
    <name evidence="2" type="ORF">NM686_001000</name>
</gene>